<gene>
    <name evidence="3" type="ORF">SGFS_019490</name>
</gene>
<dbReference type="InterPro" id="IPR019734">
    <property type="entry name" value="TPR_rpt"/>
</dbReference>
<accession>A0ABM7F469</accession>
<dbReference type="SMART" id="SM00530">
    <property type="entry name" value="HTH_XRE"/>
    <property type="match status" value="1"/>
</dbReference>
<dbReference type="Gene3D" id="1.10.260.40">
    <property type="entry name" value="lambda repressor-like DNA-binding domains"/>
    <property type="match status" value="1"/>
</dbReference>
<sequence length="403" mass="44716">MRGMTDHLPFGKRVRFYRKRRGLSQRQLGDLLGRSEDWVYRIESERIPVNNVKMLADLAHALRVHVEDLQGTPTLLDDRGRHAASIPAIRTALMQSRRLAGSLYDGRETVRLERLSFAVDEAWRLFQDCQFARLGECLPGLLADARLATQERTAGAEHVEALRLFALTCHVAAVLLRKVGETNLAWTAVDQGDMAAAESEDPATMLALRRGVAHVQLGAGMPAEAVNVTLDAADDLEPGWWRSTPASLSLYGTLFLNGAVAAARMRNRALADHMMGKAQEAAHLLGGDSNAMWTSFGPGNVEIHRLALALEFEDVQLAVDVAPRVRAAGLPVERRGRARLDVARAYAEAGRTDEAIDHLKRAYRTAPEQIKAHEFARDLARRLHKRSRRQDVQDLAMRLGAIR</sequence>
<evidence type="ECO:0000259" key="2">
    <source>
        <dbReference type="PROSITE" id="PS50943"/>
    </source>
</evidence>
<protein>
    <submittedName>
        <fullName evidence="3">XRE family transcriptional regulator</fullName>
    </submittedName>
</protein>
<organism evidence="3 4">
    <name type="scientific">Streptomyces graminofaciens</name>
    <dbReference type="NCBI Taxonomy" id="68212"/>
    <lineage>
        <taxon>Bacteria</taxon>
        <taxon>Bacillati</taxon>
        <taxon>Actinomycetota</taxon>
        <taxon>Actinomycetes</taxon>
        <taxon>Kitasatosporales</taxon>
        <taxon>Streptomycetaceae</taxon>
        <taxon>Streptomyces</taxon>
    </lineage>
</organism>
<reference evidence="3 4" key="2">
    <citation type="journal article" date="2023" name="ChemBioChem">
        <title>Acyltransferase Domain Exchange between Two Independent Type I Polyketide Synthases in the Same Producer Strain of Macrolide Antibiotics.</title>
        <authorList>
            <person name="Kudo F."/>
            <person name="Kishikawa K."/>
            <person name="Tsuboi K."/>
            <person name="Kido T."/>
            <person name="Usui T."/>
            <person name="Hashimoto J."/>
            <person name="Shin-Ya K."/>
            <person name="Miyanaga A."/>
            <person name="Eguchi T."/>
        </authorList>
    </citation>
    <scope>NUCLEOTIDE SEQUENCE [LARGE SCALE GENOMIC DNA]</scope>
    <source>
        <strain evidence="3 4">A-8890</strain>
    </source>
</reference>
<keyword evidence="1" id="KW-0802">TPR repeat</keyword>
<feature type="repeat" description="TPR" evidence="1">
    <location>
        <begin position="336"/>
        <end position="369"/>
    </location>
</feature>
<proteinExistence type="predicted"/>
<dbReference type="InterPro" id="IPR001387">
    <property type="entry name" value="Cro/C1-type_HTH"/>
</dbReference>
<evidence type="ECO:0000313" key="3">
    <source>
        <dbReference type="EMBL" id="BBC30655.1"/>
    </source>
</evidence>
<feature type="domain" description="HTH cro/C1-type" evidence="2">
    <location>
        <begin position="14"/>
        <end position="69"/>
    </location>
</feature>
<dbReference type="InterPro" id="IPR011990">
    <property type="entry name" value="TPR-like_helical_dom_sf"/>
</dbReference>
<dbReference type="Gene3D" id="1.25.40.10">
    <property type="entry name" value="Tetratricopeptide repeat domain"/>
    <property type="match status" value="1"/>
</dbReference>
<dbReference type="Pfam" id="PF13560">
    <property type="entry name" value="HTH_31"/>
    <property type="match status" value="1"/>
</dbReference>
<dbReference type="EMBL" id="AP018448">
    <property type="protein sequence ID" value="BBC30655.1"/>
    <property type="molecule type" value="Genomic_DNA"/>
</dbReference>
<reference evidence="3 4" key="1">
    <citation type="journal article" date="2010" name="ChemBioChem">
        <title>Cloning and characterization of the biosynthetic gene cluster of 16-membered macrolide antibiotic FD-891: involvement of a dual functional cytochrome P450 monooxygenase catalyzing epoxidation and hydroxylation.</title>
        <authorList>
            <person name="Kudo F."/>
            <person name="Motegi A."/>
            <person name="Mizoue K."/>
            <person name="Eguchi T."/>
        </authorList>
    </citation>
    <scope>NUCLEOTIDE SEQUENCE [LARGE SCALE GENOMIC DNA]</scope>
    <source>
        <strain evidence="3 4">A-8890</strain>
    </source>
</reference>
<keyword evidence="4" id="KW-1185">Reference proteome</keyword>
<dbReference type="InterPro" id="IPR010982">
    <property type="entry name" value="Lambda_DNA-bd_dom_sf"/>
</dbReference>
<evidence type="ECO:0000256" key="1">
    <source>
        <dbReference type="PROSITE-ProRule" id="PRU00339"/>
    </source>
</evidence>
<dbReference type="CDD" id="cd00093">
    <property type="entry name" value="HTH_XRE"/>
    <property type="match status" value="1"/>
</dbReference>
<dbReference type="PROSITE" id="PS50005">
    <property type="entry name" value="TPR"/>
    <property type="match status" value="1"/>
</dbReference>
<dbReference type="Proteomes" id="UP001321542">
    <property type="component" value="Chromosome"/>
</dbReference>
<dbReference type="PROSITE" id="PS50943">
    <property type="entry name" value="HTH_CROC1"/>
    <property type="match status" value="1"/>
</dbReference>
<name>A0ABM7F469_9ACTN</name>
<evidence type="ECO:0000313" key="4">
    <source>
        <dbReference type="Proteomes" id="UP001321542"/>
    </source>
</evidence>
<dbReference type="SUPFAM" id="SSF47413">
    <property type="entry name" value="lambda repressor-like DNA-binding domains"/>
    <property type="match status" value="1"/>
</dbReference>